<dbReference type="InterPro" id="IPR030381">
    <property type="entry name" value="G_DYNAMIN_dom"/>
</dbReference>
<evidence type="ECO:0000259" key="2">
    <source>
        <dbReference type="PROSITE" id="PS51718"/>
    </source>
</evidence>
<dbReference type="Pfam" id="PF00350">
    <property type="entry name" value="Dynamin_N"/>
    <property type="match status" value="1"/>
</dbReference>
<keyword evidence="4" id="KW-1185">Reference proteome</keyword>
<proteinExistence type="inferred from homology"/>
<dbReference type="InterPro" id="IPR001401">
    <property type="entry name" value="Dynamin_GTPase"/>
</dbReference>
<evidence type="ECO:0000313" key="4">
    <source>
        <dbReference type="Proteomes" id="UP000759131"/>
    </source>
</evidence>
<dbReference type="CDD" id="cd08771">
    <property type="entry name" value="DLP_1"/>
    <property type="match status" value="1"/>
</dbReference>
<feature type="domain" description="Dynamin-type G" evidence="2">
    <location>
        <begin position="29"/>
        <end position="183"/>
    </location>
</feature>
<dbReference type="GO" id="GO:0005874">
    <property type="term" value="C:microtubule"/>
    <property type="evidence" value="ECO:0007669"/>
    <property type="project" value="TreeGrafter"/>
</dbReference>
<dbReference type="GO" id="GO:0005525">
    <property type="term" value="F:GTP binding"/>
    <property type="evidence" value="ECO:0007669"/>
    <property type="project" value="UniProtKB-KW"/>
</dbReference>
<dbReference type="Proteomes" id="UP000759131">
    <property type="component" value="Unassembled WGS sequence"/>
</dbReference>
<dbReference type="GO" id="GO:0008017">
    <property type="term" value="F:microtubule binding"/>
    <property type="evidence" value="ECO:0007669"/>
    <property type="project" value="TreeGrafter"/>
</dbReference>
<dbReference type="InterPro" id="IPR019762">
    <property type="entry name" value="Dynamin_GTPase_CS"/>
</dbReference>
<dbReference type="InterPro" id="IPR022812">
    <property type="entry name" value="Dynamin"/>
</dbReference>
<dbReference type="OrthoDB" id="6414584at2759"/>
<feature type="non-terminal residue" evidence="3">
    <location>
        <position position="1"/>
    </location>
</feature>
<sequence>MATKSGKNLIQLVNELQDKLNGLGVESLAIDLPQIAVIGGQSAGKSSVLESFVGRDFLPRGSGIVTRRPLVLQLIHNKHNTESYGEFLHVPNKRYANFAEIRDEIVAETDREVRDSTGISAKPINLRVTSPDVLDLTLVDLPGMTRVPVGSQPRDIESLIETMLLEYIRRDNCLILAVTAATQ</sequence>
<gene>
    <name evidence="3" type="ORF">OSB1V03_LOCUS21586</name>
</gene>
<dbReference type="GO" id="GO:0003924">
    <property type="term" value="F:GTPase activity"/>
    <property type="evidence" value="ECO:0007669"/>
    <property type="project" value="InterPro"/>
</dbReference>
<dbReference type="EMBL" id="CAJPIZ010040902">
    <property type="protein sequence ID" value="CAG2121640.1"/>
    <property type="molecule type" value="Genomic_DNA"/>
</dbReference>
<dbReference type="PANTHER" id="PTHR11566">
    <property type="entry name" value="DYNAMIN"/>
    <property type="match status" value="1"/>
</dbReference>
<reference evidence="3" key="1">
    <citation type="submission" date="2020-11" db="EMBL/GenBank/DDBJ databases">
        <authorList>
            <person name="Tran Van P."/>
        </authorList>
    </citation>
    <scope>NUCLEOTIDE SEQUENCE</scope>
</reference>
<accession>A0A7R9LWA1</accession>
<evidence type="ECO:0000256" key="1">
    <source>
        <dbReference type="RuleBase" id="RU003932"/>
    </source>
</evidence>
<protein>
    <recommendedName>
        <fullName evidence="2">Dynamin-type G domain-containing protein</fullName>
    </recommendedName>
</protein>
<comment type="similarity">
    <text evidence="1">Belongs to the TRAFAC class dynamin-like GTPase superfamily. Dynamin/Fzo/YdjA family.</text>
</comment>
<dbReference type="Gene3D" id="3.40.50.300">
    <property type="entry name" value="P-loop containing nucleotide triphosphate hydrolases"/>
    <property type="match status" value="1"/>
</dbReference>
<organism evidence="3">
    <name type="scientific">Medioppia subpectinata</name>
    <dbReference type="NCBI Taxonomy" id="1979941"/>
    <lineage>
        <taxon>Eukaryota</taxon>
        <taxon>Metazoa</taxon>
        <taxon>Ecdysozoa</taxon>
        <taxon>Arthropoda</taxon>
        <taxon>Chelicerata</taxon>
        <taxon>Arachnida</taxon>
        <taxon>Acari</taxon>
        <taxon>Acariformes</taxon>
        <taxon>Sarcoptiformes</taxon>
        <taxon>Oribatida</taxon>
        <taxon>Brachypylina</taxon>
        <taxon>Oppioidea</taxon>
        <taxon>Oppiidae</taxon>
        <taxon>Medioppia</taxon>
    </lineage>
</organism>
<dbReference type="GO" id="GO:0016020">
    <property type="term" value="C:membrane"/>
    <property type="evidence" value="ECO:0007669"/>
    <property type="project" value="TreeGrafter"/>
</dbReference>
<keyword evidence="1" id="KW-0547">Nucleotide-binding</keyword>
<dbReference type="PRINTS" id="PR00195">
    <property type="entry name" value="DYNAMIN"/>
</dbReference>
<dbReference type="SMART" id="SM00053">
    <property type="entry name" value="DYNc"/>
    <property type="match status" value="1"/>
</dbReference>
<dbReference type="AlphaFoldDB" id="A0A7R9LWA1"/>
<dbReference type="GO" id="GO:0005737">
    <property type="term" value="C:cytoplasm"/>
    <property type="evidence" value="ECO:0007669"/>
    <property type="project" value="TreeGrafter"/>
</dbReference>
<dbReference type="InterPro" id="IPR045063">
    <property type="entry name" value="Dynamin_N"/>
</dbReference>
<name>A0A7R9LWA1_9ACAR</name>
<dbReference type="InterPro" id="IPR027417">
    <property type="entry name" value="P-loop_NTPase"/>
</dbReference>
<dbReference type="PROSITE" id="PS51718">
    <property type="entry name" value="G_DYNAMIN_2"/>
    <property type="match status" value="1"/>
</dbReference>
<keyword evidence="1" id="KW-0342">GTP-binding</keyword>
<evidence type="ECO:0000313" key="3">
    <source>
        <dbReference type="EMBL" id="CAD7647727.1"/>
    </source>
</evidence>
<dbReference type="SUPFAM" id="SSF52540">
    <property type="entry name" value="P-loop containing nucleoside triphosphate hydrolases"/>
    <property type="match status" value="1"/>
</dbReference>
<dbReference type="EMBL" id="OC895477">
    <property type="protein sequence ID" value="CAD7647727.1"/>
    <property type="molecule type" value="Genomic_DNA"/>
</dbReference>
<dbReference type="PROSITE" id="PS00410">
    <property type="entry name" value="G_DYNAMIN_1"/>
    <property type="match status" value="1"/>
</dbReference>